<dbReference type="GO" id="GO:0045202">
    <property type="term" value="C:synapse"/>
    <property type="evidence" value="ECO:0007669"/>
    <property type="project" value="UniProtKB-SubCell"/>
</dbReference>
<dbReference type="GO" id="GO:0032281">
    <property type="term" value="C:AMPA glutamate receptor complex"/>
    <property type="evidence" value="ECO:0007669"/>
    <property type="project" value="TreeGrafter"/>
</dbReference>
<feature type="region of interest" description="Disordered" evidence="1">
    <location>
        <begin position="73"/>
        <end position="111"/>
    </location>
</feature>
<feature type="compositionally biased region" description="Pro residues" evidence="1">
    <location>
        <begin position="96"/>
        <end position="111"/>
    </location>
</feature>
<dbReference type="GO" id="GO:0030514">
    <property type="term" value="P:negative regulation of BMP signaling pathway"/>
    <property type="evidence" value="ECO:0007669"/>
    <property type="project" value="TreeGrafter"/>
</dbReference>
<keyword evidence="3" id="KW-1185">Reference proteome</keyword>
<dbReference type="Pfam" id="PF23334">
    <property type="entry name" value="VWC2L_2nd"/>
    <property type="match status" value="1"/>
</dbReference>
<dbReference type="InterPro" id="IPR042979">
    <property type="entry name" value="VWC2/VWC2L"/>
</dbReference>
<comment type="caution">
    <text evidence="2">The sequence shown here is derived from an EMBL/GenBank/DDBJ whole genome shotgun (WGS) entry which is preliminary data.</text>
</comment>
<evidence type="ECO:0000256" key="1">
    <source>
        <dbReference type="SAM" id="MobiDB-lite"/>
    </source>
</evidence>
<proteinExistence type="predicted"/>
<dbReference type="EMBL" id="JBAMIC010000018">
    <property type="protein sequence ID" value="KAK7094768.1"/>
    <property type="molecule type" value="Genomic_DNA"/>
</dbReference>
<name>A0AAN9AWZ2_9CAEN</name>
<evidence type="ECO:0008006" key="4">
    <source>
        <dbReference type="Google" id="ProtNLM"/>
    </source>
</evidence>
<sequence length="249" mass="27572">MQVFFLSRVILPRGGASYQPKERGGITSPEPPIIGKAKHSRVRRPGGLCQCTVNQTFMRQLRRGQFQRLIRQHGSVSSGDGGMADDSDDGFHDNMPTPPRPLPPNNTTTPPPLRCRTFEGDIISATQDDPVLTRDDFPSCTECFCEDTQYDDDDGEEEGGLAEAVCIVGDCLAPRCVDPVVEEGECCPQCPNGENCYIRQPRPKKKRPRVIPMGRDVRKGSTEVCRCSPDELMFGEPYNTVAVCEKCFT</sequence>
<evidence type="ECO:0000313" key="3">
    <source>
        <dbReference type="Proteomes" id="UP001374579"/>
    </source>
</evidence>
<dbReference type="PANTHER" id="PTHR46252">
    <property type="entry name" value="BRORIN FAMILY MEMBER"/>
    <property type="match status" value="1"/>
</dbReference>
<gene>
    <name evidence="2" type="ORF">V1264_006272</name>
</gene>
<accession>A0AAN9AWZ2</accession>
<organism evidence="2 3">
    <name type="scientific">Littorina saxatilis</name>
    <dbReference type="NCBI Taxonomy" id="31220"/>
    <lineage>
        <taxon>Eukaryota</taxon>
        <taxon>Metazoa</taxon>
        <taxon>Spiralia</taxon>
        <taxon>Lophotrochozoa</taxon>
        <taxon>Mollusca</taxon>
        <taxon>Gastropoda</taxon>
        <taxon>Caenogastropoda</taxon>
        <taxon>Littorinimorpha</taxon>
        <taxon>Littorinoidea</taxon>
        <taxon>Littorinidae</taxon>
        <taxon>Littorina</taxon>
    </lineage>
</organism>
<protein>
    <recommendedName>
        <fullName evidence="4">VWFC domain-containing protein</fullName>
    </recommendedName>
</protein>
<evidence type="ECO:0000313" key="2">
    <source>
        <dbReference type="EMBL" id="KAK7094768.1"/>
    </source>
</evidence>
<dbReference type="PANTHER" id="PTHR46252:SF3">
    <property type="entry name" value="KIELIN_CHORDIN-LIKE PROTEIN"/>
    <property type="match status" value="1"/>
</dbReference>
<dbReference type="GO" id="GO:0005615">
    <property type="term" value="C:extracellular space"/>
    <property type="evidence" value="ECO:0007669"/>
    <property type="project" value="TreeGrafter"/>
</dbReference>
<dbReference type="Proteomes" id="UP001374579">
    <property type="component" value="Unassembled WGS sequence"/>
</dbReference>
<dbReference type="AlphaFoldDB" id="A0AAN9AWZ2"/>
<reference evidence="2 3" key="1">
    <citation type="submission" date="2024-02" db="EMBL/GenBank/DDBJ databases">
        <title>Chromosome-scale genome assembly of the rough periwinkle Littorina saxatilis.</title>
        <authorList>
            <person name="De Jode A."/>
            <person name="Faria R."/>
            <person name="Formenti G."/>
            <person name="Sims Y."/>
            <person name="Smith T.P."/>
            <person name="Tracey A."/>
            <person name="Wood J.M.D."/>
            <person name="Zagrodzka Z.B."/>
            <person name="Johannesson K."/>
            <person name="Butlin R.K."/>
            <person name="Leder E.H."/>
        </authorList>
    </citation>
    <scope>NUCLEOTIDE SEQUENCE [LARGE SCALE GENOMIC DNA]</scope>
    <source>
        <strain evidence="2">Snail1</strain>
        <tissue evidence="2">Muscle</tissue>
    </source>
</reference>